<dbReference type="Gene3D" id="3.40.630.20">
    <property type="entry name" value="Peptidase C15, pyroglutamyl peptidase I-like"/>
    <property type="match status" value="1"/>
</dbReference>
<dbReference type="InterPro" id="IPR016125">
    <property type="entry name" value="Peptidase_C15-like"/>
</dbReference>
<organism evidence="5 6">
    <name type="scientific">Cephalotrichum gorgonifer</name>
    <dbReference type="NCBI Taxonomy" id="2041049"/>
    <lineage>
        <taxon>Eukaryota</taxon>
        <taxon>Fungi</taxon>
        <taxon>Dikarya</taxon>
        <taxon>Ascomycota</taxon>
        <taxon>Pezizomycotina</taxon>
        <taxon>Sordariomycetes</taxon>
        <taxon>Hypocreomycetidae</taxon>
        <taxon>Microascales</taxon>
        <taxon>Microascaceae</taxon>
        <taxon>Cephalotrichum</taxon>
    </lineage>
</organism>
<accession>A0AAE8N398</accession>
<evidence type="ECO:0000256" key="1">
    <source>
        <dbReference type="ARBA" id="ARBA00006641"/>
    </source>
</evidence>
<evidence type="ECO:0000256" key="4">
    <source>
        <dbReference type="ARBA" id="ARBA00022807"/>
    </source>
</evidence>
<comment type="similarity">
    <text evidence="1">Belongs to the peptidase C15 family.</text>
</comment>
<dbReference type="PANTHER" id="PTHR23402:SF1">
    <property type="entry name" value="PYROGLUTAMYL-PEPTIDASE I"/>
    <property type="match status" value="1"/>
</dbReference>
<sequence>MIVPTTHTPPNAEQEPERPAVEVLVTGFGPFRKYGVNPSYEIVSRLPNRIDPLDSEPGAPEIILRRPSDPVKVAYQHVFRAIPELYETYPNVRYFVHVGVSHLATCCQLETRARKGPYEGLDVDGRRWCGDADGWDDVWRSAPEQIQSAVDVEGIAVKMASGGKWEVSTSNDAGLYLCEFIYFNSMHTARRLGEAGRDIKGVFIHVPANLEPEILDSERDTVAQIIREMVAKG</sequence>
<dbReference type="GO" id="GO:0006508">
    <property type="term" value="P:proteolysis"/>
    <property type="evidence" value="ECO:0007669"/>
    <property type="project" value="UniProtKB-KW"/>
</dbReference>
<evidence type="ECO:0000313" key="5">
    <source>
        <dbReference type="EMBL" id="SPO05495.1"/>
    </source>
</evidence>
<dbReference type="Proteomes" id="UP001187682">
    <property type="component" value="Unassembled WGS sequence"/>
</dbReference>
<dbReference type="InterPro" id="IPR036440">
    <property type="entry name" value="Peptidase_C15-like_sf"/>
</dbReference>
<gene>
    <name evidence="5" type="ORF">DNG_08182</name>
</gene>
<protein>
    <recommendedName>
        <fullName evidence="7">Peptidase_C15 domain-containing protein</fullName>
    </recommendedName>
</protein>
<evidence type="ECO:0000313" key="6">
    <source>
        <dbReference type="Proteomes" id="UP001187682"/>
    </source>
</evidence>
<keyword evidence="6" id="KW-1185">Reference proteome</keyword>
<dbReference type="SUPFAM" id="SSF53182">
    <property type="entry name" value="Pyrrolidone carboxyl peptidase (pyroglutamate aminopeptidase)"/>
    <property type="match status" value="1"/>
</dbReference>
<proteinExistence type="inferred from homology"/>
<dbReference type="AlphaFoldDB" id="A0AAE8N398"/>
<reference evidence="5" key="1">
    <citation type="submission" date="2018-03" db="EMBL/GenBank/DDBJ databases">
        <authorList>
            <person name="Guldener U."/>
        </authorList>
    </citation>
    <scope>NUCLEOTIDE SEQUENCE</scope>
</reference>
<keyword evidence="4" id="KW-0788">Thiol protease</keyword>
<dbReference type="PANTHER" id="PTHR23402">
    <property type="entry name" value="PROTEASE FAMILY C15 PYROGLUTAMYL-PEPTIDASE I-RELATED"/>
    <property type="match status" value="1"/>
</dbReference>
<dbReference type="EMBL" id="ONZQ02000013">
    <property type="protein sequence ID" value="SPO05495.1"/>
    <property type="molecule type" value="Genomic_DNA"/>
</dbReference>
<dbReference type="GO" id="GO:0008234">
    <property type="term" value="F:cysteine-type peptidase activity"/>
    <property type="evidence" value="ECO:0007669"/>
    <property type="project" value="UniProtKB-KW"/>
</dbReference>
<keyword evidence="2" id="KW-0645">Protease</keyword>
<evidence type="ECO:0008006" key="7">
    <source>
        <dbReference type="Google" id="ProtNLM"/>
    </source>
</evidence>
<comment type="caution">
    <text evidence="5">The sequence shown here is derived from an EMBL/GenBank/DDBJ whole genome shotgun (WGS) entry which is preliminary data.</text>
</comment>
<evidence type="ECO:0000256" key="2">
    <source>
        <dbReference type="ARBA" id="ARBA00022670"/>
    </source>
</evidence>
<evidence type="ECO:0000256" key="3">
    <source>
        <dbReference type="ARBA" id="ARBA00022801"/>
    </source>
</evidence>
<name>A0AAE8N398_9PEZI</name>
<keyword evidence="3" id="KW-0378">Hydrolase</keyword>